<keyword evidence="2" id="KW-0560">Oxidoreductase</keyword>
<comment type="similarity">
    <text evidence="1">Belongs to the short-chain dehydrogenases/reductases (SDR) family.</text>
</comment>
<organism evidence="3 4">
    <name type="scientific">Salinisphaera aquimarina</name>
    <dbReference type="NCBI Taxonomy" id="2094031"/>
    <lineage>
        <taxon>Bacteria</taxon>
        <taxon>Pseudomonadati</taxon>
        <taxon>Pseudomonadota</taxon>
        <taxon>Gammaproteobacteria</taxon>
        <taxon>Salinisphaerales</taxon>
        <taxon>Salinisphaeraceae</taxon>
        <taxon>Salinisphaera</taxon>
    </lineage>
</organism>
<comment type="caution">
    <text evidence="3">The sequence shown here is derived from an EMBL/GenBank/DDBJ whole genome shotgun (WGS) entry which is preliminary data.</text>
</comment>
<keyword evidence="4" id="KW-1185">Reference proteome</keyword>
<proteinExistence type="inferred from homology"/>
<evidence type="ECO:0000256" key="1">
    <source>
        <dbReference type="ARBA" id="ARBA00006484"/>
    </source>
</evidence>
<dbReference type="InterPro" id="IPR020904">
    <property type="entry name" value="Sc_DH/Rdtase_CS"/>
</dbReference>
<dbReference type="RefSeq" id="WP_380685717.1">
    <property type="nucleotide sequence ID" value="NZ_JBHRSS010000001.1"/>
</dbReference>
<dbReference type="Gene3D" id="3.40.50.720">
    <property type="entry name" value="NAD(P)-binding Rossmann-like Domain"/>
    <property type="match status" value="1"/>
</dbReference>
<protein>
    <submittedName>
        <fullName evidence="3">SDR family oxidoreductase</fullName>
    </submittedName>
</protein>
<dbReference type="InterPro" id="IPR002347">
    <property type="entry name" value="SDR_fam"/>
</dbReference>
<sequence>MSETNNSRSTTEYVLVTGANRNIGAHLAHRFLDDGYGVVAHYRSTSDAISALAQRGAILIQGEFHDTQSCLAIARRIDDIAGALRAIVHNASAFGPTRDEPEAAGSQFQAFFDVHMRAPYLLNTRLAPQMQASAEAPGDIIHITDIYADNPGPEYDIYCATKAGLQNLALSFAKRLAPRIKVNVVQPGPVSFEDWHSDASRDEVLKSTLLERMGTPEAIYKAIRAVMDNDFQTGAVIAVDGGRRLGR</sequence>
<gene>
    <name evidence="3" type="ORF">ACFOSU_01435</name>
</gene>
<accession>A0ABV7EIK8</accession>
<dbReference type="PANTHER" id="PTHR43639:SF1">
    <property type="entry name" value="SHORT-CHAIN DEHYDROGENASE_REDUCTASE FAMILY PROTEIN"/>
    <property type="match status" value="1"/>
</dbReference>
<dbReference type="InterPro" id="IPR036291">
    <property type="entry name" value="NAD(P)-bd_dom_sf"/>
</dbReference>
<dbReference type="PANTHER" id="PTHR43639">
    <property type="entry name" value="OXIDOREDUCTASE, SHORT-CHAIN DEHYDROGENASE/REDUCTASE FAMILY (AFU_ORTHOLOGUE AFUA_5G02870)"/>
    <property type="match status" value="1"/>
</dbReference>
<dbReference type="PROSITE" id="PS00061">
    <property type="entry name" value="ADH_SHORT"/>
    <property type="match status" value="1"/>
</dbReference>
<dbReference type="Pfam" id="PF13561">
    <property type="entry name" value="adh_short_C2"/>
    <property type="match status" value="1"/>
</dbReference>
<reference evidence="4" key="1">
    <citation type="journal article" date="2019" name="Int. J. Syst. Evol. Microbiol.">
        <title>The Global Catalogue of Microorganisms (GCM) 10K type strain sequencing project: providing services to taxonomists for standard genome sequencing and annotation.</title>
        <authorList>
            <consortium name="The Broad Institute Genomics Platform"/>
            <consortium name="The Broad Institute Genome Sequencing Center for Infectious Disease"/>
            <person name="Wu L."/>
            <person name="Ma J."/>
        </authorList>
    </citation>
    <scope>NUCLEOTIDE SEQUENCE [LARGE SCALE GENOMIC DNA]</scope>
    <source>
        <strain evidence="4">KCTC 52640</strain>
    </source>
</reference>
<evidence type="ECO:0000313" key="3">
    <source>
        <dbReference type="EMBL" id="MFC3102547.1"/>
    </source>
</evidence>
<dbReference type="PRINTS" id="PR00081">
    <property type="entry name" value="GDHRDH"/>
</dbReference>
<evidence type="ECO:0000313" key="4">
    <source>
        <dbReference type="Proteomes" id="UP001595462"/>
    </source>
</evidence>
<dbReference type="SUPFAM" id="SSF51735">
    <property type="entry name" value="NAD(P)-binding Rossmann-fold domains"/>
    <property type="match status" value="1"/>
</dbReference>
<name>A0ABV7EIK8_9GAMM</name>
<dbReference type="EMBL" id="JBHRSS010000001">
    <property type="protein sequence ID" value="MFC3102547.1"/>
    <property type="molecule type" value="Genomic_DNA"/>
</dbReference>
<evidence type="ECO:0000256" key="2">
    <source>
        <dbReference type="ARBA" id="ARBA00023002"/>
    </source>
</evidence>
<dbReference type="Proteomes" id="UP001595462">
    <property type="component" value="Unassembled WGS sequence"/>
</dbReference>